<keyword evidence="9" id="KW-0547">Nucleotide-binding</keyword>
<dbReference type="PANTHER" id="PTHR41523:SF7">
    <property type="entry name" value="HISTIDINE KINASE"/>
    <property type="match status" value="1"/>
</dbReference>
<evidence type="ECO:0000256" key="11">
    <source>
        <dbReference type="ARBA" id="ARBA00022840"/>
    </source>
</evidence>
<comment type="caution">
    <text evidence="15">The sequence shown here is derived from an EMBL/GenBank/DDBJ whole genome shotgun (WGS) entry which is preliminary data.</text>
</comment>
<dbReference type="Proteomes" id="UP001596060">
    <property type="component" value="Unassembled WGS sequence"/>
</dbReference>
<keyword evidence="7 15" id="KW-0808">Transferase</keyword>
<feature type="domain" description="PAS" evidence="13">
    <location>
        <begin position="13"/>
        <end position="84"/>
    </location>
</feature>
<reference evidence="16" key="1">
    <citation type="journal article" date="2019" name="Int. J. Syst. Evol. Microbiol.">
        <title>The Global Catalogue of Microorganisms (GCM) 10K type strain sequencing project: providing services to taxonomists for standard genome sequencing and annotation.</title>
        <authorList>
            <consortium name="The Broad Institute Genomics Platform"/>
            <consortium name="The Broad Institute Genome Sequencing Center for Infectious Disease"/>
            <person name="Wu L."/>
            <person name="Ma J."/>
        </authorList>
    </citation>
    <scope>NUCLEOTIDE SEQUENCE [LARGE SCALE GENOMIC DNA]</scope>
    <source>
        <strain evidence="16">CCUG 43117</strain>
    </source>
</reference>
<feature type="domain" description="PAC" evidence="14">
    <location>
        <begin position="89"/>
        <end position="142"/>
    </location>
</feature>
<dbReference type="RefSeq" id="WP_377817568.1">
    <property type="nucleotide sequence ID" value="NZ_JBHSLU010000072.1"/>
</dbReference>
<evidence type="ECO:0000256" key="4">
    <source>
        <dbReference type="ARBA" id="ARBA00022553"/>
    </source>
</evidence>
<dbReference type="NCBIfam" id="TIGR00229">
    <property type="entry name" value="sensory_box"/>
    <property type="match status" value="1"/>
</dbReference>
<name>A0ABW0P6K6_9HYPH</name>
<evidence type="ECO:0000259" key="14">
    <source>
        <dbReference type="PROSITE" id="PS50113"/>
    </source>
</evidence>
<dbReference type="InterPro" id="IPR000014">
    <property type="entry name" value="PAS"/>
</dbReference>
<dbReference type="PROSITE" id="PS50112">
    <property type="entry name" value="PAS"/>
    <property type="match status" value="1"/>
</dbReference>
<evidence type="ECO:0000259" key="13">
    <source>
        <dbReference type="PROSITE" id="PS50112"/>
    </source>
</evidence>
<dbReference type="Gene3D" id="3.30.565.10">
    <property type="entry name" value="Histidine kinase-like ATPase, C-terminal domain"/>
    <property type="match status" value="1"/>
</dbReference>
<evidence type="ECO:0000256" key="7">
    <source>
        <dbReference type="ARBA" id="ARBA00022679"/>
    </source>
</evidence>
<evidence type="ECO:0000256" key="2">
    <source>
        <dbReference type="ARBA" id="ARBA00012438"/>
    </source>
</evidence>
<dbReference type="InterPro" id="IPR036890">
    <property type="entry name" value="HATPase_C_sf"/>
</dbReference>
<protein>
    <recommendedName>
        <fullName evidence="3">Blue-light-activated histidine kinase</fullName>
        <ecNumber evidence="2">2.7.13.3</ecNumber>
    </recommendedName>
</protein>
<evidence type="ECO:0000256" key="3">
    <source>
        <dbReference type="ARBA" id="ARBA00021740"/>
    </source>
</evidence>
<accession>A0ABW0P6K6</accession>
<dbReference type="GO" id="GO:0004673">
    <property type="term" value="F:protein histidine kinase activity"/>
    <property type="evidence" value="ECO:0007669"/>
    <property type="project" value="UniProtKB-EC"/>
</dbReference>
<dbReference type="InterPro" id="IPR011102">
    <property type="entry name" value="Sig_transdc_His_kinase_HWE"/>
</dbReference>
<dbReference type="CDD" id="cd00130">
    <property type="entry name" value="PAS"/>
    <property type="match status" value="1"/>
</dbReference>
<organism evidence="15 16">
    <name type="scientific">Bosea massiliensis</name>
    <dbReference type="NCBI Taxonomy" id="151419"/>
    <lineage>
        <taxon>Bacteria</taxon>
        <taxon>Pseudomonadati</taxon>
        <taxon>Pseudomonadota</taxon>
        <taxon>Alphaproteobacteria</taxon>
        <taxon>Hyphomicrobiales</taxon>
        <taxon>Boseaceae</taxon>
        <taxon>Bosea</taxon>
    </lineage>
</organism>
<keyword evidence="16" id="KW-1185">Reference proteome</keyword>
<dbReference type="SMART" id="SM00091">
    <property type="entry name" value="PAS"/>
    <property type="match status" value="1"/>
</dbReference>
<dbReference type="EMBL" id="JBHSLU010000072">
    <property type="protein sequence ID" value="MFC5507823.1"/>
    <property type="molecule type" value="Genomic_DNA"/>
</dbReference>
<dbReference type="InterPro" id="IPR013655">
    <property type="entry name" value="PAS_fold_3"/>
</dbReference>
<dbReference type="InterPro" id="IPR000700">
    <property type="entry name" value="PAS-assoc_C"/>
</dbReference>
<dbReference type="Pfam" id="PF07536">
    <property type="entry name" value="HWE_HK"/>
    <property type="match status" value="1"/>
</dbReference>
<sequence length="332" mass="36687">MQASDSLQELALSEERLGLAIEAAEVGTWDLDLTTNVLRWDDRTRAMFGFSPGRPCSMDDFYAGLHPEDLQDTSVAFATALDPSVRAIYDVEYRTVGREDGKVRWVAAKGKGLFNEQGTCVRAIGTAIDITARKELEERQRLLTLELKHRMKNTIAMIQAIAAQSLRGGPAVDVARDKFTSRLDTLAKAQDLLTQTAWTKARLRPLLETALRPHGLTERFEMCGPDIELSSKCALAMALAAHELATNAVKYGGLRHDDGRVVVTWQVTDDEFRFHWQEIDGPPVVPPSQKGFGSRMIEKALAGYFAGETKIEYRPHGVVFALNAPVGALSTE</sequence>
<keyword evidence="4" id="KW-0597">Phosphoprotein</keyword>
<keyword evidence="12" id="KW-0843">Virulence</keyword>
<dbReference type="SUPFAM" id="SSF55785">
    <property type="entry name" value="PYP-like sensor domain (PAS domain)"/>
    <property type="match status" value="1"/>
</dbReference>
<keyword evidence="6" id="KW-0288">FMN</keyword>
<evidence type="ECO:0000256" key="5">
    <source>
        <dbReference type="ARBA" id="ARBA00022630"/>
    </source>
</evidence>
<dbReference type="SMART" id="SM00911">
    <property type="entry name" value="HWE_HK"/>
    <property type="match status" value="1"/>
</dbReference>
<gene>
    <name evidence="15" type="ORF">ACFPN9_21490</name>
</gene>
<evidence type="ECO:0000313" key="16">
    <source>
        <dbReference type="Proteomes" id="UP001596060"/>
    </source>
</evidence>
<dbReference type="Pfam" id="PF08447">
    <property type="entry name" value="PAS_3"/>
    <property type="match status" value="1"/>
</dbReference>
<keyword evidence="5" id="KW-0285">Flavoprotein</keyword>
<evidence type="ECO:0000256" key="6">
    <source>
        <dbReference type="ARBA" id="ARBA00022643"/>
    </source>
</evidence>
<keyword evidence="10 15" id="KW-0418">Kinase</keyword>
<keyword evidence="11" id="KW-0067">ATP-binding</keyword>
<dbReference type="PANTHER" id="PTHR41523">
    <property type="entry name" value="TWO-COMPONENT SYSTEM SENSOR PROTEIN"/>
    <property type="match status" value="1"/>
</dbReference>
<evidence type="ECO:0000256" key="1">
    <source>
        <dbReference type="ARBA" id="ARBA00000085"/>
    </source>
</evidence>
<dbReference type="EC" id="2.7.13.3" evidence="2"/>
<keyword evidence="8" id="KW-0677">Repeat</keyword>
<evidence type="ECO:0000256" key="8">
    <source>
        <dbReference type="ARBA" id="ARBA00022737"/>
    </source>
</evidence>
<dbReference type="PROSITE" id="PS50113">
    <property type="entry name" value="PAC"/>
    <property type="match status" value="1"/>
</dbReference>
<dbReference type="InterPro" id="IPR035965">
    <property type="entry name" value="PAS-like_dom_sf"/>
</dbReference>
<evidence type="ECO:0000313" key="15">
    <source>
        <dbReference type="EMBL" id="MFC5507823.1"/>
    </source>
</evidence>
<evidence type="ECO:0000256" key="12">
    <source>
        <dbReference type="ARBA" id="ARBA00023026"/>
    </source>
</evidence>
<evidence type="ECO:0000256" key="10">
    <source>
        <dbReference type="ARBA" id="ARBA00022777"/>
    </source>
</evidence>
<dbReference type="Gene3D" id="2.10.70.100">
    <property type="match status" value="1"/>
</dbReference>
<comment type="catalytic activity">
    <reaction evidence="1">
        <text>ATP + protein L-histidine = ADP + protein N-phospho-L-histidine.</text>
        <dbReference type="EC" id="2.7.13.3"/>
    </reaction>
</comment>
<evidence type="ECO:0000256" key="9">
    <source>
        <dbReference type="ARBA" id="ARBA00022741"/>
    </source>
</evidence>
<proteinExistence type="predicted"/>
<dbReference type="Gene3D" id="3.30.450.20">
    <property type="entry name" value="PAS domain"/>
    <property type="match status" value="1"/>
</dbReference>